<dbReference type="Gene3D" id="3.40.630.30">
    <property type="match status" value="1"/>
</dbReference>
<dbReference type="InterPro" id="IPR000182">
    <property type="entry name" value="GNAT_dom"/>
</dbReference>
<dbReference type="SUPFAM" id="SSF55729">
    <property type="entry name" value="Acyl-CoA N-acyltransferases (Nat)"/>
    <property type="match status" value="1"/>
</dbReference>
<feature type="domain" description="N-acetyltransferase" evidence="1">
    <location>
        <begin position="43"/>
        <end position="191"/>
    </location>
</feature>
<evidence type="ECO:0000313" key="2">
    <source>
        <dbReference type="EMBL" id="MPM85852.1"/>
    </source>
</evidence>
<dbReference type="GO" id="GO:0035447">
    <property type="term" value="F:mycothiol synthase activity"/>
    <property type="evidence" value="ECO:0007669"/>
    <property type="project" value="UniProtKB-EC"/>
</dbReference>
<keyword evidence="2" id="KW-0012">Acyltransferase</keyword>
<name>A0A645DBA5_9ZZZZ</name>
<dbReference type="EMBL" id="VSSQ01034047">
    <property type="protein sequence ID" value="MPM85852.1"/>
    <property type="molecule type" value="Genomic_DNA"/>
</dbReference>
<evidence type="ECO:0000259" key="1">
    <source>
        <dbReference type="PROSITE" id="PS51186"/>
    </source>
</evidence>
<dbReference type="AlphaFoldDB" id="A0A645DBA5"/>
<dbReference type="CDD" id="cd04301">
    <property type="entry name" value="NAT_SF"/>
    <property type="match status" value="1"/>
</dbReference>
<dbReference type="PANTHER" id="PTHR43617">
    <property type="entry name" value="L-AMINO ACID N-ACETYLTRANSFERASE"/>
    <property type="match status" value="1"/>
</dbReference>
<dbReference type="EC" id="2.3.1.189" evidence="2"/>
<dbReference type="InterPro" id="IPR016181">
    <property type="entry name" value="Acyl_CoA_acyltransferase"/>
</dbReference>
<organism evidence="2">
    <name type="scientific">bioreactor metagenome</name>
    <dbReference type="NCBI Taxonomy" id="1076179"/>
    <lineage>
        <taxon>unclassified sequences</taxon>
        <taxon>metagenomes</taxon>
        <taxon>ecological metagenomes</taxon>
    </lineage>
</organism>
<proteinExistence type="predicted"/>
<sequence>MGLINIHPKPGIFIRTVSNLLINLLHDTAGVYLLKRWKQIEKENIETVNDTMLPEILRIQAEGFRDERRRDIIISSKKFRKIFYVIKSQDKTIGYCMYYLKPELSFKGLRKKSVIFSIAIDKEFRNRGFGRKLLKESIKEMKINNVSAIFLYVNVNNVPAVKLYEKTGFTILNEVENICGKNERCYKMELKLF</sequence>
<dbReference type="PANTHER" id="PTHR43617:SF34">
    <property type="entry name" value="PUTATIVE-RELATED"/>
    <property type="match status" value="1"/>
</dbReference>
<keyword evidence="2" id="KW-0808">Transferase</keyword>
<dbReference type="InterPro" id="IPR050276">
    <property type="entry name" value="MshD_Acetyltransferase"/>
</dbReference>
<gene>
    <name evidence="2" type="primary">mshD_24</name>
    <name evidence="2" type="ORF">SDC9_132935</name>
</gene>
<reference evidence="2" key="1">
    <citation type="submission" date="2019-08" db="EMBL/GenBank/DDBJ databases">
        <authorList>
            <person name="Kucharzyk K."/>
            <person name="Murdoch R.W."/>
            <person name="Higgins S."/>
            <person name="Loffler F."/>
        </authorList>
    </citation>
    <scope>NUCLEOTIDE SEQUENCE</scope>
</reference>
<accession>A0A645DBA5</accession>
<dbReference type="Pfam" id="PF00583">
    <property type="entry name" value="Acetyltransf_1"/>
    <property type="match status" value="1"/>
</dbReference>
<comment type="caution">
    <text evidence="2">The sequence shown here is derived from an EMBL/GenBank/DDBJ whole genome shotgun (WGS) entry which is preliminary data.</text>
</comment>
<dbReference type="PROSITE" id="PS51186">
    <property type="entry name" value="GNAT"/>
    <property type="match status" value="1"/>
</dbReference>
<protein>
    <submittedName>
        <fullName evidence="2">Mycothiol acetyltransferase</fullName>
        <ecNumber evidence="2">2.3.1.189</ecNumber>
    </submittedName>
</protein>